<comment type="caution">
    <text evidence="1">The sequence shown here is derived from an EMBL/GenBank/DDBJ whole genome shotgun (WGS) entry which is preliminary data.</text>
</comment>
<dbReference type="Proteomes" id="UP000233618">
    <property type="component" value="Unassembled WGS sequence"/>
</dbReference>
<organism evidence="1 2">
    <name type="scientific">Labilibaculum manganireducens</name>
    <dbReference type="NCBI Taxonomy" id="1940525"/>
    <lineage>
        <taxon>Bacteria</taxon>
        <taxon>Pseudomonadati</taxon>
        <taxon>Bacteroidota</taxon>
        <taxon>Bacteroidia</taxon>
        <taxon>Marinilabiliales</taxon>
        <taxon>Marinifilaceae</taxon>
        <taxon>Labilibaculum</taxon>
    </lineage>
</organism>
<evidence type="ECO:0000313" key="1">
    <source>
        <dbReference type="EMBL" id="PKQ60573.1"/>
    </source>
</evidence>
<gene>
    <name evidence="1" type="ORF">BZG01_20845</name>
</gene>
<dbReference type="RefSeq" id="WP_101311788.1">
    <property type="nucleotide sequence ID" value="NZ_MVDE01000059.1"/>
</dbReference>
<dbReference type="AlphaFoldDB" id="A0A2N3HR91"/>
<name>A0A2N3HR91_9BACT</name>
<evidence type="ECO:0000313" key="2">
    <source>
        <dbReference type="Proteomes" id="UP000233618"/>
    </source>
</evidence>
<accession>A0A2N3HR91</accession>
<reference evidence="1 2" key="1">
    <citation type="journal article" date="2017" name="Front. Microbiol.">
        <title>Labilibaculum manganireducens gen. nov., sp. nov. and Labilibaculum filiforme sp. nov., Novel Bacteroidetes Isolated from Subsurface Sediments of the Baltic Sea.</title>
        <authorList>
            <person name="Vandieken V."/>
            <person name="Marshall I.P."/>
            <person name="Niemann H."/>
            <person name="Engelen B."/>
            <person name="Cypionka H."/>
        </authorList>
    </citation>
    <scope>NUCLEOTIDE SEQUENCE [LARGE SCALE GENOMIC DNA]</scope>
    <source>
        <strain evidence="1 2">59.10-2M</strain>
    </source>
</reference>
<sequence length="307" mass="35803">MKRINNSNRHLRNLLSEDEHFYVGLLFEDYSKCLHLSKYNLPIDFIEGNSIIPKSIGSATKQNARGKYIRSTPEEKESHRVHINYFHKAWGIQMNYYRNYERFIKELLHKHNMAITFETNENGQQLVLSPLLTYKKGEEIKNTHAINIFCEIFGDFEIIKSDKSPAIPLGRTLSVPILPSGNLSDSEVKQKIAEFSKAYSKNDKEHNAFIDRMLTLENLNLKVLAKGPVGMKGYIAFGSDNLNFIIVETVQINNATYIFNKEDYEDVIILDKQTVLYNKLEKRRFYHLDNWKTNITKYVNKNSIIRN</sequence>
<proteinExistence type="predicted"/>
<keyword evidence="2" id="KW-1185">Reference proteome</keyword>
<dbReference type="EMBL" id="MVDE01000059">
    <property type="protein sequence ID" value="PKQ60573.1"/>
    <property type="molecule type" value="Genomic_DNA"/>
</dbReference>
<protein>
    <submittedName>
        <fullName evidence="1">Uncharacterized protein</fullName>
    </submittedName>
</protein>